<evidence type="ECO:0000313" key="1">
    <source>
        <dbReference type="EMBL" id="UPK97077.1"/>
    </source>
</evidence>
<organism evidence="1 2">
    <name type="scientific">Fusarium solani subsp. cucurbitae</name>
    <name type="common">Neocosmosporum cucurbitae</name>
    <dbReference type="NCBI Taxonomy" id="2747967"/>
    <lineage>
        <taxon>Eukaryota</taxon>
        <taxon>Fungi</taxon>
        <taxon>Dikarya</taxon>
        <taxon>Ascomycota</taxon>
        <taxon>Pezizomycotina</taxon>
        <taxon>Sordariomycetes</taxon>
        <taxon>Hypocreomycetidae</taxon>
        <taxon>Hypocreales</taxon>
        <taxon>Nectriaceae</taxon>
        <taxon>Fusarium</taxon>
        <taxon>Fusarium solani species complex</taxon>
    </lineage>
</organism>
<sequence length="203" mass="23093">MDEDPDYYRILEINDSADEATIKRAIKANYKRLALKNHPDKNPGDKNATARFQKVTGLTAVQIQHAFDILSDDSKRKEYNEGRARRSGDTEAQKLRNRLHMRGLMLRRRRRKKDGIVLSSSGGSDSRNMTGNADNKRINVGARKNNSESNNNRERNKHGVNERNNGRETSNIARTSSADKKNNNATGRDMNPMREQKSNQILA</sequence>
<evidence type="ECO:0000313" key="2">
    <source>
        <dbReference type="Proteomes" id="UP000830768"/>
    </source>
</evidence>
<accession>A0ACD3Z7G3</accession>
<gene>
    <name evidence="1" type="ORF">LCI18_008012</name>
</gene>
<protein>
    <submittedName>
        <fullName evidence="1">Uncharacterized protein</fullName>
    </submittedName>
</protein>
<dbReference type="Proteomes" id="UP000830768">
    <property type="component" value="Chromosome 6"/>
</dbReference>
<name>A0ACD3Z7G3_FUSSC</name>
<proteinExistence type="predicted"/>
<keyword evidence="2" id="KW-1185">Reference proteome</keyword>
<dbReference type="EMBL" id="CP090035">
    <property type="protein sequence ID" value="UPK97077.1"/>
    <property type="molecule type" value="Genomic_DNA"/>
</dbReference>
<reference evidence="1" key="1">
    <citation type="submission" date="2021-11" db="EMBL/GenBank/DDBJ databases">
        <title>Fusarium solani-melongenae Genome sequencing and assembly.</title>
        <authorList>
            <person name="Xie S."/>
            <person name="Huang L."/>
            <person name="Zhang X."/>
        </authorList>
    </citation>
    <scope>NUCLEOTIDE SEQUENCE</scope>
    <source>
        <strain evidence="1">CRI 24-3</strain>
    </source>
</reference>